<name>A0A4Z2HAE5_9TELE</name>
<accession>A0A4Z2HAE5</accession>
<protein>
    <submittedName>
        <fullName evidence="1">Uncharacterized protein</fullName>
    </submittedName>
</protein>
<reference evidence="1 2" key="1">
    <citation type="submission" date="2019-03" db="EMBL/GenBank/DDBJ databases">
        <title>First draft genome of Liparis tanakae, snailfish: a comprehensive survey of snailfish specific genes.</title>
        <authorList>
            <person name="Kim W."/>
            <person name="Song I."/>
            <person name="Jeong J.-H."/>
            <person name="Kim D."/>
            <person name="Kim S."/>
            <person name="Ryu S."/>
            <person name="Song J.Y."/>
            <person name="Lee S.K."/>
        </authorList>
    </citation>
    <scope>NUCLEOTIDE SEQUENCE [LARGE SCALE GENOMIC DNA]</scope>
    <source>
        <tissue evidence="1">Muscle</tissue>
    </source>
</reference>
<keyword evidence="2" id="KW-1185">Reference proteome</keyword>
<evidence type="ECO:0000313" key="2">
    <source>
        <dbReference type="Proteomes" id="UP000314294"/>
    </source>
</evidence>
<sequence>MTLKQSRVQTEKAEQKEAARALHAEVTEAFRALYAEVTEKNKDVADHRGLHELHELPQRKSLTPVCSSAISNVISRQSTVQAKWILVCLFLSSLRANFRPQKSHANGFSPVCVRMCVVRWSLRLKLRMQMRHWNGLCPVWMRMCRVSSSERENRRSQPSAGHGYGRSWMGVLLGLFGYFLGRKIGLRGRF</sequence>
<organism evidence="1 2">
    <name type="scientific">Liparis tanakae</name>
    <name type="common">Tanaka's snailfish</name>
    <dbReference type="NCBI Taxonomy" id="230148"/>
    <lineage>
        <taxon>Eukaryota</taxon>
        <taxon>Metazoa</taxon>
        <taxon>Chordata</taxon>
        <taxon>Craniata</taxon>
        <taxon>Vertebrata</taxon>
        <taxon>Euteleostomi</taxon>
        <taxon>Actinopterygii</taxon>
        <taxon>Neopterygii</taxon>
        <taxon>Teleostei</taxon>
        <taxon>Neoteleostei</taxon>
        <taxon>Acanthomorphata</taxon>
        <taxon>Eupercaria</taxon>
        <taxon>Perciformes</taxon>
        <taxon>Cottioidei</taxon>
        <taxon>Cottales</taxon>
        <taxon>Liparidae</taxon>
        <taxon>Liparis</taxon>
    </lineage>
</organism>
<comment type="caution">
    <text evidence="1">The sequence shown here is derived from an EMBL/GenBank/DDBJ whole genome shotgun (WGS) entry which is preliminary data.</text>
</comment>
<proteinExistence type="predicted"/>
<dbReference type="AlphaFoldDB" id="A0A4Z2HAE5"/>
<dbReference type="EMBL" id="SRLO01000285">
    <property type="protein sequence ID" value="TNN62848.1"/>
    <property type="molecule type" value="Genomic_DNA"/>
</dbReference>
<dbReference type="OrthoDB" id="8195331at2759"/>
<dbReference type="Proteomes" id="UP000314294">
    <property type="component" value="Unassembled WGS sequence"/>
</dbReference>
<evidence type="ECO:0000313" key="1">
    <source>
        <dbReference type="EMBL" id="TNN62848.1"/>
    </source>
</evidence>
<gene>
    <name evidence="1" type="ORF">EYF80_026923</name>
</gene>